<organism evidence="3 4">
    <name type="scientific">Blastococcus brunescens</name>
    <dbReference type="NCBI Taxonomy" id="1564165"/>
    <lineage>
        <taxon>Bacteria</taxon>
        <taxon>Bacillati</taxon>
        <taxon>Actinomycetota</taxon>
        <taxon>Actinomycetes</taxon>
        <taxon>Geodermatophilales</taxon>
        <taxon>Geodermatophilaceae</taxon>
        <taxon>Blastococcus</taxon>
    </lineage>
</organism>
<feature type="transmembrane region" description="Helical" evidence="2">
    <location>
        <begin position="156"/>
        <end position="174"/>
    </location>
</feature>
<keyword evidence="2" id="KW-0472">Membrane</keyword>
<evidence type="ECO:0000256" key="1">
    <source>
        <dbReference type="SAM" id="MobiDB-lite"/>
    </source>
</evidence>
<feature type="region of interest" description="Disordered" evidence="1">
    <location>
        <begin position="176"/>
        <end position="198"/>
    </location>
</feature>
<dbReference type="RefSeq" id="WP_324273992.1">
    <property type="nucleotide sequence ID" value="NZ_CP141261.1"/>
</dbReference>
<dbReference type="Proteomes" id="UP001324287">
    <property type="component" value="Chromosome"/>
</dbReference>
<keyword evidence="4" id="KW-1185">Reference proteome</keyword>
<name>A0ABZ1AVP8_9ACTN</name>
<protein>
    <submittedName>
        <fullName evidence="3">Uncharacterized protein</fullName>
    </submittedName>
</protein>
<evidence type="ECO:0000313" key="4">
    <source>
        <dbReference type="Proteomes" id="UP001324287"/>
    </source>
</evidence>
<feature type="compositionally biased region" description="Basic and acidic residues" evidence="1">
    <location>
        <begin position="177"/>
        <end position="198"/>
    </location>
</feature>
<proteinExistence type="predicted"/>
<sequence>MLRRTHVEVEYVLLRGAKPVDRHQWGVTAGDPKLLAEAVDRPESHTSYLLGVAGSPVEVIAHAVQALGLPQEVPGLLDGAPATGQRVESRGILGGVRASVRGDFAPPEGTGHALDRYMRLSRTRPRWFRAVNAAAAVVYGLVVWGLVMWGEGLPDWRFVLFAVLCGLGLANALWDTRPPRRPKDDAPEALRREPTPTG</sequence>
<feature type="transmembrane region" description="Helical" evidence="2">
    <location>
        <begin position="127"/>
        <end position="150"/>
    </location>
</feature>
<evidence type="ECO:0000256" key="2">
    <source>
        <dbReference type="SAM" id="Phobius"/>
    </source>
</evidence>
<dbReference type="EMBL" id="CP141261">
    <property type="protein sequence ID" value="WRL62640.1"/>
    <property type="molecule type" value="Genomic_DNA"/>
</dbReference>
<accession>A0ABZ1AVP8</accession>
<evidence type="ECO:0000313" key="3">
    <source>
        <dbReference type="EMBL" id="WRL62640.1"/>
    </source>
</evidence>
<gene>
    <name evidence="3" type="ORF">U6N30_22215</name>
</gene>
<keyword evidence="2" id="KW-0812">Transmembrane</keyword>
<reference evidence="3 4" key="1">
    <citation type="submission" date="2023-12" db="EMBL/GenBank/DDBJ databases">
        <title>Blastococcus brunescens sp. nov., an actonobacterium isolated from sandstone collected in sahara desert.</title>
        <authorList>
            <person name="Gtari M."/>
            <person name="Ghodhbane F."/>
        </authorList>
    </citation>
    <scope>NUCLEOTIDE SEQUENCE [LARGE SCALE GENOMIC DNA]</scope>
    <source>
        <strain evidence="3 4">BMG 8361</strain>
    </source>
</reference>
<keyword evidence="2" id="KW-1133">Transmembrane helix</keyword>